<protein>
    <submittedName>
        <fullName evidence="2">Uncharacterized protein</fullName>
    </submittedName>
</protein>
<evidence type="ECO:0000313" key="2">
    <source>
        <dbReference type="EMBL" id="SPM31349.1"/>
    </source>
</evidence>
<organism evidence="2 3">
    <name type="scientific">Mycobacterium terramassiliense</name>
    <dbReference type="NCBI Taxonomy" id="1841859"/>
    <lineage>
        <taxon>Bacteria</taxon>
        <taxon>Bacillati</taxon>
        <taxon>Actinomycetota</taxon>
        <taxon>Actinomycetes</taxon>
        <taxon>Mycobacteriales</taxon>
        <taxon>Mycobacteriaceae</taxon>
        <taxon>Mycobacterium</taxon>
    </lineage>
</organism>
<dbReference type="EMBL" id="FTRV01000016">
    <property type="protein sequence ID" value="SPM31349.1"/>
    <property type="molecule type" value="Genomic_DNA"/>
</dbReference>
<feature type="transmembrane region" description="Helical" evidence="1">
    <location>
        <begin position="239"/>
        <end position="261"/>
    </location>
</feature>
<accession>A0A2U3NIJ0</accession>
<reference evidence="2 3" key="1">
    <citation type="submission" date="2017-01" db="EMBL/GenBank/DDBJ databases">
        <authorList>
            <consortium name="Urmite Genomes"/>
        </authorList>
    </citation>
    <scope>NUCLEOTIDE SEQUENCE [LARGE SCALE GENOMIC DNA]</scope>
    <source>
        <strain evidence="2 3">AB308</strain>
    </source>
</reference>
<proteinExistence type="predicted"/>
<name>A0A2U3NIJ0_9MYCO</name>
<feature type="non-terminal residue" evidence="2">
    <location>
        <position position="1"/>
    </location>
</feature>
<dbReference type="Proteomes" id="UP000241595">
    <property type="component" value="Unassembled WGS sequence"/>
</dbReference>
<gene>
    <name evidence="2" type="ORF">MTAB308_4862</name>
</gene>
<feature type="transmembrane region" description="Helical" evidence="1">
    <location>
        <begin position="273"/>
        <end position="293"/>
    </location>
</feature>
<keyword evidence="1" id="KW-0812">Transmembrane</keyword>
<keyword evidence="1" id="KW-0472">Membrane</keyword>
<keyword evidence="1" id="KW-1133">Transmembrane helix</keyword>
<sequence length="379" mass="41129">VSEILDSARERSSKASRENLRLILDGDISFNRPQVDECVKALSDMITMIGEATERYEKNSLELRGFFVPSETSPLNQHVAVIAETLDLLTDNVGVVQDLYRRDGAVTFQLGQLCRTDGLEALAGITRERIAKMQAPDQSLSGVTSDFASVIGGFQAGEIDPAIRVLQEISANNDQMDVSLGQHANSRLTKIQATRVSEIEGEAERSLENIRAAAHGVGVGRLAKDFEAGRNDERSSAKFWTSAVFVCVAAAVSLPILIHSVDTHLFSQLSGTTGVIVKALTGLPFLGLAGYCARIASQHREAARHLAILTTQMDALRAYVDGLPGEDQREITMILGRRAFSNPELGTRDSGQVNMLPDDALKVLEKAVDLAKEAQKRSQ</sequence>
<evidence type="ECO:0000256" key="1">
    <source>
        <dbReference type="SAM" id="Phobius"/>
    </source>
</evidence>
<evidence type="ECO:0000313" key="3">
    <source>
        <dbReference type="Proteomes" id="UP000241595"/>
    </source>
</evidence>
<dbReference type="AlphaFoldDB" id="A0A2U3NIJ0"/>
<keyword evidence="3" id="KW-1185">Reference proteome</keyword>